<feature type="compositionally biased region" description="Low complexity" evidence="1">
    <location>
        <begin position="186"/>
        <end position="201"/>
    </location>
</feature>
<sequence>MKVIEVSMELHRNERMGQTGEPRGEPGLIPGRVTPGCSYVAIVSDDAAGWRYLLIGQQKWLFVGMYYAKCGRKWLNVMAIGTEIKPGSWFGTRIIRSRIGGDIGATGHKNDINLGRDVPSKSGFRTCVRHLENSKRALWRISARFGSDAWAVTVSLNTDCTRLGRPALGRGGPRDHSGDIGRIYNSPSRPSVIRSSVSQPSDLQPNFVRPSYGRTGRINGHLLAAAGHVIDGQKTDGRTDATDRCLAQPLSASVAAELNNPTPSRDANGLSQLAGHFFKFCSLFSHLHFTITDLGFHLHPSGFVGVSPQRPPHGKGRSQDTGATCVIKLYTRRGPSAGRKGQQTFVVKGAREGVGGSYGQYSSMDLLPRGEGTLEYVVRAGKQQLLSTRSSDMQIRRSLGLVRACCVDKGIQWLAYSPPAKVILPAGSPPDFLTWDSCRMTPLPSGFSRGFPVFPVLALRRCSMLTSTIVISSQDLAAKSRPNIFHSSLKRAYEDVFWLSTSLPGAAGPNPNAPPRPRKPRREDDATVMNAPALPLPRDAEIMSLPLRYATYRQQAQRSATTYREGRSLVPTPTASRIEAILHVGAVHDKEEVLSVFLLCNLILNCKPTVDLPRRRPGCLGQKQRSLRTIGAPRGGRSPLCACNLQCRGLDHAVFVSPGTRGGEQQWTLCKAINLLASHQGERGSIHRQGHSQIFANGNRAGRRHCSAGFLGISRPCISGAAPFSPHFTLIGSQDLVVKNHPNLPTQLKCTTVHYESRLPAYFPAFFSLSSAAAIRNPKESARRSFHQKYRVAVFLTKYLSLSNISSYSSRPSGIPPNDKEMGAGVENSKQLLHSPLSRNLCCRDGSGEKLTVESASRQRAVLGHHSTSSPSPVFSLFPTPVVTSPRPTCGLLRRGRRRAGVLERMVWAGKREISRMNLIMSLCRLFSFRAARGADGLSDMDNLNYRRNDNFLVTVAKTVSSRLGIVRARNPKL</sequence>
<evidence type="ECO:0000313" key="2">
    <source>
        <dbReference type="EMBL" id="KAJ8871525.1"/>
    </source>
</evidence>
<name>A0ABQ9GHN0_9NEOP</name>
<gene>
    <name evidence="2" type="ORF">PR048_027847</name>
</gene>
<evidence type="ECO:0000313" key="3">
    <source>
        <dbReference type="Proteomes" id="UP001159363"/>
    </source>
</evidence>
<protein>
    <submittedName>
        <fullName evidence="2">Uncharacterized protein</fullName>
    </submittedName>
</protein>
<accession>A0ABQ9GHN0</accession>
<reference evidence="2 3" key="1">
    <citation type="submission" date="2023-02" db="EMBL/GenBank/DDBJ databases">
        <title>LHISI_Scaffold_Assembly.</title>
        <authorList>
            <person name="Stuart O.P."/>
            <person name="Cleave R."/>
            <person name="Magrath M.J.L."/>
            <person name="Mikheyev A.S."/>
        </authorList>
    </citation>
    <scope>NUCLEOTIDE SEQUENCE [LARGE SCALE GENOMIC DNA]</scope>
    <source>
        <strain evidence="2">Daus_M_001</strain>
        <tissue evidence="2">Leg muscle</tissue>
    </source>
</reference>
<organism evidence="2 3">
    <name type="scientific">Dryococelus australis</name>
    <dbReference type="NCBI Taxonomy" id="614101"/>
    <lineage>
        <taxon>Eukaryota</taxon>
        <taxon>Metazoa</taxon>
        <taxon>Ecdysozoa</taxon>
        <taxon>Arthropoda</taxon>
        <taxon>Hexapoda</taxon>
        <taxon>Insecta</taxon>
        <taxon>Pterygota</taxon>
        <taxon>Neoptera</taxon>
        <taxon>Polyneoptera</taxon>
        <taxon>Phasmatodea</taxon>
        <taxon>Verophasmatodea</taxon>
        <taxon>Anareolatae</taxon>
        <taxon>Phasmatidae</taxon>
        <taxon>Eurycanthinae</taxon>
        <taxon>Dryococelus</taxon>
    </lineage>
</organism>
<feature type="region of interest" description="Disordered" evidence="1">
    <location>
        <begin position="167"/>
        <end position="206"/>
    </location>
</feature>
<dbReference type="EMBL" id="JARBHB010000012">
    <property type="protein sequence ID" value="KAJ8871525.1"/>
    <property type="molecule type" value="Genomic_DNA"/>
</dbReference>
<keyword evidence="3" id="KW-1185">Reference proteome</keyword>
<dbReference type="Proteomes" id="UP001159363">
    <property type="component" value="Chromosome 11"/>
</dbReference>
<comment type="caution">
    <text evidence="2">The sequence shown here is derived from an EMBL/GenBank/DDBJ whole genome shotgun (WGS) entry which is preliminary data.</text>
</comment>
<evidence type="ECO:0000256" key="1">
    <source>
        <dbReference type="SAM" id="MobiDB-lite"/>
    </source>
</evidence>
<proteinExistence type="predicted"/>